<dbReference type="InterPro" id="IPR014009">
    <property type="entry name" value="PIK_FAT"/>
</dbReference>
<dbReference type="InterPro" id="IPR012993">
    <property type="entry name" value="UME"/>
</dbReference>
<dbReference type="SUPFAM" id="SSF56112">
    <property type="entry name" value="Protein kinase-like (PK-like)"/>
    <property type="match status" value="1"/>
</dbReference>
<dbReference type="Gene3D" id="3.30.1010.10">
    <property type="entry name" value="Phosphatidylinositol 3-kinase Catalytic Subunit, Chain A, domain 4"/>
    <property type="match status" value="1"/>
</dbReference>
<evidence type="ECO:0000256" key="2">
    <source>
        <dbReference type="ARBA" id="ARBA00010769"/>
    </source>
</evidence>
<dbReference type="InterPro" id="IPR018936">
    <property type="entry name" value="PI3/4_kinase_CS"/>
</dbReference>
<keyword evidence="9" id="KW-0067">ATP-binding</keyword>
<dbReference type="Pfam" id="PF08064">
    <property type="entry name" value="UME"/>
    <property type="match status" value="1"/>
</dbReference>
<evidence type="ECO:0000256" key="11">
    <source>
        <dbReference type="ARBA" id="ARBA00023242"/>
    </source>
</evidence>
<keyword evidence="6" id="KW-0547">Nucleotide-binding</keyword>
<dbReference type="RefSeq" id="XP_011304533.1">
    <property type="nucleotide sequence ID" value="XM_011306231.1"/>
</dbReference>
<keyword evidence="8" id="KW-0418">Kinase</keyword>
<proteinExistence type="inferred from homology"/>
<evidence type="ECO:0000259" key="13">
    <source>
        <dbReference type="PROSITE" id="PS50290"/>
    </source>
</evidence>
<dbReference type="SMART" id="SM01343">
    <property type="entry name" value="FATC"/>
    <property type="match status" value="1"/>
</dbReference>
<evidence type="ECO:0000256" key="1">
    <source>
        <dbReference type="ARBA" id="ARBA00004123"/>
    </source>
</evidence>
<feature type="domain" description="PI3K/PI4K catalytic" evidence="13">
    <location>
        <begin position="2136"/>
        <end position="2446"/>
    </location>
</feature>
<evidence type="ECO:0000259" key="14">
    <source>
        <dbReference type="PROSITE" id="PS51189"/>
    </source>
</evidence>
<dbReference type="InterPro" id="IPR057564">
    <property type="entry name" value="HEAT_ATR"/>
</dbReference>
<evidence type="ECO:0000256" key="12">
    <source>
        <dbReference type="ARBA" id="ARBA00024420"/>
    </source>
</evidence>
<evidence type="ECO:0000256" key="5">
    <source>
        <dbReference type="ARBA" id="ARBA00022679"/>
    </source>
</evidence>
<dbReference type="Pfam" id="PF02260">
    <property type="entry name" value="FATC"/>
    <property type="match status" value="1"/>
</dbReference>
<name>A0A9R1T8P0_9HYME</name>
<dbReference type="PROSITE" id="PS51189">
    <property type="entry name" value="FAT"/>
    <property type="match status" value="1"/>
</dbReference>
<dbReference type="PROSITE" id="PS50290">
    <property type="entry name" value="PI3_4_KINASE_3"/>
    <property type="match status" value="1"/>
</dbReference>
<dbReference type="InterPro" id="IPR056802">
    <property type="entry name" value="ATR-like_M-HEAT"/>
</dbReference>
<keyword evidence="4" id="KW-0723">Serine/threonine-protein kinase</keyword>
<dbReference type="EC" id="2.7.11.1" evidence="3"/>
<dbReference type="GO" id="GO:0000077">
    <property type="term" value="P:DNA damage checkpoint signaling"/>
    <property type="evidence" value="ECO:0007669"/>
    <property type="project" value="TreeGrafter"/>
</dbReference>
<dbReference type="GO" id="GO:0004674">
    <property type="term" value="F:protein serine/threonine kinase activity"/>
    <property type="evidence" value="ECO:0007669"/>
    <property type="project" value="UniProtKB-KW"/>
</dbReference>
<dbReference type="SMART" id="SM00802">
    <property type="entry name" value="UME"/>
    <property type="match status" value="1"/>
</dbReference>
<dbReference type="InterPro" id="IPR011989">
    <property type="entry name" value="ARM-like"/>
</dbReference>
<dbReference type="InterPro" id="IPR036940">
    <property type="entry name" value="PI3/4_kinase_cat_sf"/>
</dbReference>
<keyword evidence="16" id="KW-1185">Reference proteome</keyword>
<dbReference type="PROSITE" id="PS00916">
    <property type="entry name" value="PI3_4_KINASE_2"/>
    <property type="match status" value="1"/>
</dbReference>
<comment type="subcellular location">
    <subcellularLocation>
        <location evidence="1">Nucleus</location>
    </subcellularLocation>
</comment>
<feature type="domain" description="FATC" evidence="15">
    <location>
        <begin position="2430"/>
        <end position="2462"/>
    </location>
</feature>
<dbReference type="PROSITE" id="PS51190">
    <property type="entry name" value="FATC"/>
    <property type="match status" value="1"/>
</dbReference>
<dbReference type="SUPFAM" id="SSF48371">
    <property type="entry name" value="ARM repeat"/>
    <property type="match status" value="1"/>
</dbReference>
<protein>
    <recommendedName>
        <fullName evidence="12">Serine/threonine-protein kinase ATR</fullName>
        <ecNumber evidence="3">2.7.11.1</ecNumber>
    </recommendedName>
</protein>
<dbReference type="KEGG" id="fas:105267399"/>
<keyword evidence="7" id="KW-0227">DNA damage</keyword>
<dbReference type="InterPro" id="IPR016024">
    <property type="entry name" value="ARM-type_fold"/>
</dbReference>
<dbReference type="GeneID" id="105267399"/>
<dbReference type="SMART" id="SM00146">
    <property type="entry name" value="PI3Kc"/>
    <property type="match status" value="1"/>
</dbReference>
<gene>
    <name evidence="17" type="primary">LOC105267399</name>
</gene>
<dbReference type="CDD" id="cd00892">
    <property type="entry name" value="PIKKc_ATR"/>
    <property type="match status" value="1"/>
</dbReference>
<dbReference type="Proteomes" id="UP000694866">
    <property type="component" value="Unplaced"/>
</dbReference>
<dbReference type="GO" id="GO:0000723">
    <property type="term" value="P:telomere maintenance"/>
    <property type="evidence" value="ECO:0007669"/>
    <property type="project" value="TreeGrafter"/>
</dbReference>
<dbReference type="GO" id="GO:0005694">
    <property type="term" value="C:chromosome"/>
    <property type="evidence" value="ECO:0007669"/>
    <property type="project" value="TreeGrafter"/>
</dbReference>
<dbReference type="Gene3D" id="1.25.10.10">
    <property type="entry name" value="Leucine-rich Repeat Variant"/>
    <property type="match status" value="2"/>
</dbReference>
<keyword evidence="5" id="KW-0808">Transferase</keyword>
<sequence length="2462" mass="282163">MEIDEPDSPDIQQRIAVAESLWAVICAPAMKIFSLKKTASEPTLRAFLELLNGAAENFINILIPPYKSGLRYDSLKLKYSAFTKWLFGVLFHVVGDPLNPQILLNSLEVQARMLRILSRLYLPEFLRITEEYLAITDELLEFESNPEKSQTTIKRFVIEPNAIEKLVLTNLPVTITRESIVTTEISIMKIIIKSGVTCWPLEDLWDRALRIITKCRVESKVISMELVSQLLQFTPLDDCRVKMFVFHCIEVVRTHSTLQKSPDDVYFNVMEETPVILKNLLSNLQNSSQVVDLCMAIVEATTSGRLSSKELEHFAIEKIRDHLIRHPRAPTQQDHSILLRYLSQSSKFPIVVAHFVIYQLDTFSGAGQLVAASASPLWRSIQLLIFEKIDSKSLEEVRKCLEVGRTISLWMMGKKIRGKLFDDSEYLMAALTSLLEASQDPENRELIFLCLMELMIIDEFPKSDVQKLLLLPWFPDKSSSNLDISRRLSASLKSLTMTTKLKCLERICEFGTGRVRIKFLSTCVSNCELELAVAAVRNSILLLNDPEVSFNYISLHILRPAVVAQKMGLQEAVVGVLGDTVCFVSGKAQLIRPEWDSLAWRITCDTCDKHFDHSPGLRDKLPIDESIFSSYFSFFSSSVLSVRRAMSKILSKLSNHVHSFSTNSVCQTWLALINDQDEEIRNNIANSIATLAQNKLKLISGGRETAQDDCPRDLEEFIELVIDKLAEGLTRAHETSNESLQMSIINTTRNLARAGIYCAEQRICIILIIFIMHPESSYTAVASAIVAFKEVASYCKLTPYKLFLRYRKDFVQSMTQLLANNFVERNYSVALSLIKIVQCIGYSGAREFMRKDGSLVVSYLIPMALQVTKVCDIFKEIADLLGIEEREMFLEYFQQICPHVFVNEAPEVGPECLELVSKLSGISLRDLMKMSFIGIFRKVLLHFHDKMEEVLICLEVISEFDPDHGGDFESNESIANYLKPHLHAVLVKFDTNLGPLSDERTQKSALGSLGALIKFMGAAHISPLRYKILTTLRTCLNLNRPGFKRLSCYAWDCFLRNVSLEDLGPLLPTICVSMVPLLDSYPQEANAMMEFLLIDNNVALQSHISEIFFIEDLRVHERISSVVSKQVIKSSPRDPEAGLKIWTRRIKHETDEVRFKALGHLKKFLELHRSHLNDMILSNTDVHPLVVDLLDSLLAGCQEKDESIRLRCGECLGELGAVEPSLLPRRIVSKDDSQFIPEMNETFALEVLQELVRALQMEKITQNVDCFSLAIQEILKTFEISPSGSNSRIWNFLSSTTQERILPLLNSRYKHTADPDPVESPVYGSSAGSTFEKWLYNWTCSMILKIKDQRLSSVLRACQPALRRDSRTTMFCIPHIFTHIITKGSDTDRDRLLTEIFAVIKSEDQALDQELLIRRPLRRETNDKQNDIRVSDEARRLRCSQVVFSTLDHVMRWLGEKRRDRGQNYHLMQRFVEQLDSLVLAEACYKSHEYHRALMYLERHMTSKNKGLSDQTESGLLAKIYTQLEEPDGVSGILATQDQSPTLQQLIVAHEVTGQLQDAAICYEKLAQRLVAPKFIQGMIHCYLGLDQPVTAMKFTEGVLSSSPELEPLIVEHEPFWRLANFVQLKDDKNTVKRDLLEDLRRGVQPDLQSIKKRLVTQLGATSHRVSYLQQSYPYIMKLHTLNEFEKSTDLMLRNIESLPVIFNEWEQREQLIKASRGVESVLGMRRAILDLFVHLIKSRDPSSDVSLLKQEIGKIWLKSAKIARKSGLYQQAYMYILSASDSCPPQELNIELAQLYWQKNCQEEARITLKRSFTNCFDSLEHYQQLPLDMCPPDRKNFAKAKLLFARYNEETLNVDNRTNEKYYEEAYCAWKSWGKSTLALAQYQESFAEGRQFVDNGTRLSRIITYYGRSLQYSCKYVHQAMPRMLTIWMDFAEKVHRMERPTKEQVIEVERMTKIIDVFCTRLPTYVWLTALSQLVSRISHPSKEVQEQLIKILVRLIAFHPQYCMWMMACVLNSKMSPGTSFLGADKRPQSFKDRIWHHRSLHDSTIKRIMMSFRSLWEKLIEFTSFKIEEGVSRTKVSILCRGLPKLLKNQGFGPIMMPTTQFFRLILPADGAVPEGHDPHSNDRVSIVGIEEEVTVMTSAQKPKKIMLRGSDGKRYSFMCKPDDDLRRDFRLMEFNGIVNKHLQKDPESRQRRLYIRTYSVVPLHEKCGIIEWVQNLLPFRQALLGIYRERNLGMSGDQLRKHIAPPQRTSLEDKRKVFLEKLIPRHPPVLGDWFRLMFPDPYAWYEARTAYIRTTAVMSMVGYVLGLGDRHGENILFDCKCGDAVHVDFNCLFNTGETLNVPEKVPFRLTHNMVSAMGPLRYEGPFRKSCEATMRVLRTEAKTLNSVLRPFVYTERVSDAEANVRNIEQRLAGFVKLVDESMVQLSVSGQVNHLILDATNVDNLCQMYYGWGAQM</sequence>
<dbReference type="OrthoDB" id="381190at2759"/>
<evidence type="ECO:0000313" key="17">
    <source>
        <dbReference type="RefSeq" id="XP_011304533.1"/>
    </source>
</evidence>
<reference evidence="17" key="1">
    <citation type="submission" date="2025-08" db="UniProtKB">
        <authorList>
            <consortium name="RefSeq"/>
        </authorList>
    </citation>
    <scope>IDENTIFICATION</scope>
    <source>
        <strain evidence="17">USDA-PBARC FA_bdor</strain>
        <tissue evidence="17">Whole organism</tissue>
    </source>
</reference>
<evidence type="ECO:0000313" key="16">
    <source>
        <dbReference type="Proteomes" id="UP000694866"/>
    </source>
</evidence>
<evidence type="ECO:0000259" key="15">
    <source>
        <dbReference type="PROSITE" id="PS51190"/>
    </source>
</evidence>
<dbReference type="GO" id="GO:0005634">
    <property type="term" value="C:nucleus"/>
    <property type="evidence" value="ECO:0007669"/>
    <property type="project" value="UniProtKB-SubCell"/>
</dbReference>
<dbReference type="PANTHER" id="PTHR11139">
    <property type="entry name" value="ATAXIA TELANGIECTASIA MUTATED ATM -RELATED"/>
    <property type="match status" value="1"/>
</dbReference>
<evidence type="ECO:0000256" key="9">
    <source>
        <dbReference type="ARBA" id="ARBA00022840"/>
    </source>
</evidence>
<dbReference type="Gene3D" id="1.10.1070.11">
    <property type="entry name" value="Phosphatidylinositol 3-/4-kinase, catalytic domain"/>
    <property type="match status" value="1"/>
</dbReference>
<dbReference type="InterPro" id="IPR000403">
    <property type="entry name" value="PI3/4_kinase_cat_dom"/>
</dbReference>
<dbReference type="Pfam" id="PF00454">
    <property type="entry name" value="PI3_PI4_kinase"/>
    <property type="match status" value="1"/>
</dbReference>
<dbReference type="InterPro" id="IPR011009">
    <property type="entry name" value="Kinase-like_dom_sf"/>
</dbReference>
<accession>A0A9R1T8P0</accession>
<evidence type="ECO:0000256" key="8">
    <source>
        <dbReference type="ARBA" id="ARBA00022777"/>
    </source>
</evidence>
<evidence type="ECO:0000256" key="7">
    <source>
        <dbReference type="ARBA" id="ARBA00022763"/>
    </source>
</evidence>
<dbReference type="PANTHER" id="PTHR11139:SF69">
    <property type="entry name" value="SERINE_THREONINE-PROTEIN KINASE ATR"/>
    <property type="match status" value="1"/>
</dbReference>
<dbReference type="InterPro" id="IPR003152">
    <property type="entry name" value="FATC_dom"/>
</dbReference>
<comment type="similarity">
    <text evidence="2">Belongs to the PI3/PI4-kinase family. ATM subfamily.</text>
</comment>
<dbReference type="Pfam" id="PF02259">
    <property type="entry name" value="FAT"/>
    <property type="match status" value="1"/>
</dbReference>
<evidence type="ECO:0000256" key="10">
    <source>
        <dbReference type="ARBA" id="ARBA00023204"/>
    </source>
</evidence>
<keyword evidence="10" id="KW-0234">DNA repair</keyword>
<dbReference type="InterPro" id="IPR003151">
    <property type="entry name" value="PIK-rel_kinase_FAT"/>
</dbReference>
<evidence type="ECO:0000256" key="3">
    <source>
        <dbReference type="ARBA" id="ARBA00012513"/>
    </source>
</evidence>
<dbReference type="GO" id="GO:0006281">
    <property type="term" value="P:DNA repair"/>
    <property type="evidence" value="ECO:0007669"/>
    <property type="project" value="UniProtKB-KW"/>
</dbReference>
<evidence type="ECO:0000256" key="6">
    <source>
        <dbReference type="ARBA" id="ARBA00022741"/>
    </source>
</evidence>
<dbReference type="InterPro" id="IPR050517">
    <property type="entry name" value="DDR_Repair_Kinase"/>
</dbReference>
<dbReference type="Pfam" id="PF25030">
    <property type="entry name" value="M-HEAT_ATR"/>
    <property type="match status" value="1"/>
</dbReference>
<evidence type="ECO:0000256" key="4">
    <source>
        <dbReference type="ARBA" id="ARBA00022527"/>
    </source>
</evidence>
<organism evidence="16 17">
    <name type="scientific">Fopius arisanus</name>
    <dbReference type="NCBI Taxonomy" id="64838"/>
    <lineage>
        <taxon>Eukaryota</taxon>
        <taxon>Metazoa</taxon>
        <taxon>Ecdysozoa</taxon>
        <taxon>Arthropoda</taxon>
        <taxon>Hexapoda</taxon>
        <taxon>Insecta</taxon>
        <taxon>Pterygota</taxon>
        <taxon>Neoptera</taxon>
        <taxon>Endopterygota</taxon>
        <taxon>Hymenoptera</taxon>
        <taxon>Apocrita</taxon>
        <taxon>Ichneumonoidea</taxon>
        <taxon>Braconidae</taxon>
        <taxon>Opiinae</taxon>
        <taxon>Fopius</taxon>
    </lineage>
</organism>
<keyword evidence="11" id="KW-0539">Nucleus</keyword>
<feature type="domain" description="FAT" evidence="14">
    <location>
        <begin position="1479"/>
        <end position="2018"/>
    </location>
</feature>
<dbReference type="Pfam" id="PF23593">
    <property type="entry name" value="HEAT_ATR"/>
    <property type="match status" value="1"/>
</dbReference>
<dbReference type="GO" id="GO:0005524">
    <property type="term" value="F:ATP binding"/>
    <property type="evidence" value="ECO:0007669"/>
    <property type="project" value="UniProtKB-KW"/>
</dbReference>